<organism evidence="1 2">
    <name type="scientific">Venustampulla echinocandica</name>
    <dbReference type="NCBI Taxonomy" id="2656787"/>
    <lineage>
        <taxon>Eukaryota</taxon>
        <taxon>Fungi</taxon>
        <taxon>Dikarya</taxon>
        <taxon>Ascomycota</taxon>
        <taxon>Pezizomycotina</taxon>
        <taxon>Leotiomycetes</taxon>
        <taxon>Helotiales</taxon>
        <taxon>Pleuroascaceae</taxon>
        <taxon>Venustampulla</taxon>
    </lineage>
</organism>
<dbReference type="GeneID" id="43602609"/>
<name>A0A370TBW9_9HELO</name>
<reference evidence="1 2" key="1">
    <citation type="journal article" date="2018" name="IMA Fungus">
        <title>IMA Genome-F 9: Draft genome sequence of Annulohypoxylon stygium, Aspergillus mulundensis, Berkeleyomyces basicola (syn. Thielaviopsis basicola), Ceratocystis smalleyi, two Cercospora beticola strains, Coleophoma cylindrospora, Fusarium fracticaudum, Phialophora cf. hyalina, and Morchella septimelata.</title>
        <authorList>
            <person name="Wingfield B.D."/>
            <person name="Bills G.F."/>
            <person name="Dong Y."/>
            <person name="Huang W."/>
            <person name="Nel W.J."/>
            <person name="Swalarsk-Parry B.S."/>
            <person name="Vaghefi N."/>
            <person name="Wilken P.M."/>
            <person name="An Z."/>
            <person name="de Beer Z.W."/>
            <person name="De Vos L."/>
            <person name="Chen L."/>
            <person name="Duong T.A."/>
            <person name="Gao Y."/>
            <person name="Hammerbacher A."/>
            <person name="Kikkert J.R."/>
            <person name="Li Y."/>
            <person name="Li H."/>
            <person name="Li K."/>
            <person name="Li Q."/>
            <person name="Liu X."/>
            <person name="Ma X."/>
            <person name="Naidoo K."/>
            <person name="Pethybridge S.J."/>
            <person name="Sun J."/>
            <person name="Steenkamp E.T."/>
            <person name="van der Nest M.A."/>
            <person name="van Wyk S."/>
            <person name="Wingfield M.J."/>
            <person name="Xiong C."/>
            <person name="Yue Q."/>
            <person name="Zhang X."/>
        </authorList>
    </citation>
    <scope>NUCLEOTIDE SEQUENCE [LARGE SCALE GENOMIC DNA]</scope>
    <source>
        <strain evidence="1 2">BP 5553</strain>
    </source>
</reference>
<evidence type="ECO:0000313" key="1">
    <source>
        <dbReference type="EMBL" id="RDL31551.1"/>
    </source>
</evidence>
<protein>
    <submittedName>
        <fullName evidence="1">Uncharacterized protein</fullName>
    </submittedName>
</protein>
<dbReference type="AlphaFoldDB" id="A0A370TBW9"/>
<comment type="caution">
    <text evidence="1">The sequence shown here is derived from an EMBL/GenBank/DDBJ whole genome shotgun (WGS) entry which is preliminary data.</text>
</comment>
<accession>A0A370TBW9</accession>
<dbReference type="OrthoDB" id="3529869at2759"/>
<dbReference type="RefSeq" id="XP_031865682.1">
    <property type="nucleotide sequence ID" value="XM_032018383.1"/>
</dbReference>
<evidence type="ECO:0000313" key="2">
    <source>
        <dbReference type="Proteomes" id="UP000254866"/>
    </source>
</evidence>
<proteinExistence type="predicted"/>
<dbReference type="EMBL" id="NPIC01000012">
    <property type="protein sequence ID" value="RDL31551.1"/>
    <property type="molecule type" value="Genomic_DNA"/>
</dbReference>
<gene>
    <name evidence="1" type="ORF">BP5553_09760</name>
</gene>
<keyword evidence="2" id="KW-1185">Reference proteome</keyword>
<dbReference type="Proteomes" id="UP000254866">
    <property type="component" value="Unassembled WGS sequence"/>
</dbReference>
<sequence length="88" mass="9381">MGASDRALAWKNKQDKPEDYDVFGPYPYDGGPVDGPLSAAVFIEKGQGNITVGGACHYAAMGDWEWEGGSLEWTAEGGAIVAYVVKKI</sequence>